<dbReference type="GeneID" id="19317580"/>
<evidence type="ECO:0000256" key="10">
    <source>
        <dbReference type="SAM" id="SignalP"/>
    </source>
</evidence>
<gene>
    <name evidence="13" type="ORF">PFL1_03470</name>
</gene>
<name>A0A061H971_9BASI</name>
<dbReference type="Pfam" id="PF14845">
    <property type="entry name" value="Glycohydro_20b2"/>
    <property type="match status" value="1"/>
</dbReference>
<evidence type="ECO:0000256" key="6">
    <source>
        <dbReference type="ARBA" id="ARBA00023180"/>
    </source>
</evidence>
<dbReference type="eggNOG" id="KOG2499">
    <property type="taxonomic scope" value="Eukaryota"/>
</dbReference>
<accession>A0A061H971</accession>
<dbReference type="EMBL" id="KE361632">
    <property type="protein sequence ID" value="EPQ29183.1"/>
    <property type="molecule type" value="Genomic_DNA"/>
</dbReference>
<evidence type="ECO:0000256" key="1">
    <source>
        <dbReference type="ARBA" id="ARBA00001231"/>
    </source>
</evidence>
<keyword evidence="4 10" id="KW-0732">Signal</keyword>
<evidence type="ECO:0000256" key="5">
    <source>
        <dbReference type="ARBA" id="ARBA00022801"/>
    </source>
</evidence>
<evidence type="ECO:0000313" key="13">
    <source>
        <dbReference type="EMBL" id="EPQ29183.1"/>
    </source>
</evidence>
<dbReference type="Gene3D" id="3.30.379.10">
    <property type="entry name" value="Chitobiase/beta-hexosaminidase domain 2-like"/>
    <property type="match status" value="1"/>
</dbReference>
<dbReference type="InterPro" id="IPR025705">
    <property type="entry name" value="Beta_hexosaminidase_sua/sub"/>
</dbReference>
<evidence type="ECO:0000256" key="9">
    <source>
        <dbReference type="SAM" id="MobiDB-lite"/>
    </source>
</evidence>
<feature type="domain" description="Glycoside hydrolase family 20 catalytic" evidence="11">
    <location>
        <begin position="248"/>
        <end position="606"/>
    </location>
</feature>
<evidence type="ECO:0000256" key="4">
    <source>
        <dbReference type="ARBA" id="ARBA00022729"/>
    </source>
</evidence>
<dbReference type="RefSeq" id="XP_007879178.1">
    <property type="nucleotide sequence ID" value="XM_007880987.1"/>
</dbReference>
<feature type="compositionally biased region" description="Basic and acidic residues" evidence="9">
    <location>
        <begin position="112"/>
        <end position="122"/>
    </location>
</feature>
<feature type="region of interest" description="Disordered" evidence="9">
    <location>
        <begin position="112"/>
        <end position="147"/>
    </location>
</feature>
<feature type="compositionally biased region" description="Polar residues" evidence="9">
    <location>
        <begin position="124"/>
        <end position="135"/>
    </location>
</feature>
<sequence length="665" mass="71990">MRFWTAPALLGLLLPTPSALALWPQPAETVSGHGFVQVPATMTIDFASSVDLARVPHDLTAQIAQVSRSIQEQPMRPLEVDRGASWRASIASAPKLDKVEISIVQLLARHPDTCRGNKERPSKRSQAPLQGTGAASQPGGDDSHSRCSISHWATRTLSTQVANDRVEIDVSRPVSADLPPREAEAYELDIDSDGRPAQIRAYTALGALRALKTLQQLVYSLDGPGAGAGDRLRFVRDVPLRIKDRPAFPYRGLLLDTSRNFYSTRALEQLLDGMALVKLNQFHWHITDAQSWPLSFSKGAGDEDGIDLSLLAARGSYGSDMVYSEDDVRSVIAYAGRRGINVNLEVDMPAHLKSGVEDISLGGSDAPAASDAKMIACSDEDNWPSFAAEPPSGQLNLRPTNQSTGVPEHIAAFARAVLARTASLTPSPYLSSGGDEPNLGCWRADSERDIDESIMKPFMGVVTDALTKAGKRGMVWEEMAIKFPATGASLGEGSIVEAWTTPDNVGAILSSNPGTLLIHAPSTHFYLDCGFGGWLGANPQGQSWCPYVTWQKTYTFDPYAGTKTQAERARVLGGESALWSEQIDETNLQQRAWPRAASAAEVFWTGASYTAVGPGDQVGKHERNGTEALARFLDVRERLVSLGINAEPIQPLWCVLRRGRCNLPT</sequence>
<evidence type="ECO:0000256" key="3">
    <source>
        <dbReference type="ARBA" id="ARBA00012663"/>
    </source>
</evidence>
<dbReference type="Pfam" id="PF00728">
    <property type="entry name" value="Glyco_hydro_20"/>
    <property type="match status" value="1"/>
</dbReference>
<dbReference type="FunFam" id="3.20.20.80:FF:000063">
    <property type="entry name" value="Beta-hexosaminidase"/>
    <property type="match status" value="1"/>
</dbReference>
<organism evidence="13 14">
    <name type="scientific">Pseudozyma flocculosa PF-1</name>
    <dbReference type="NCBI Taxonomy" id="1277687"/>
    <lineage>
        <taxon>Eukaryota</taxon>
        <taxon>Fungi</taxon>
        <taxon>Dikarya</taxon>
        <taxon>Basidiomycota</taxon>
        <taxon>Ustilaginomycotina</taxon>
        <taxon>Ustilaginomycetes</taxon>
        <taxon>Ustilaginales</taxon>
        <taxon>Ustilaginaceae</taxon>
        <taxon>Pseudozyma</taxon>
    </lineage>
</organism>
<feature type="signal peptide" evidence="10">
    <location>
        <begin position="1"/>
        <end position="21"/>
    </location>
</feature>
<evidence type="ECO:0000259" key="11">
    <source>
        <dbReference type="Pfam" id="PF00728"/>
    </source>
</evidence>
<comment type="catalytic activity">
    <reaction evidence="1">
        <text>Hydrolysis of terminal non-reducing N-acetyl-D-hexosamine residues in N-acetyl-beta-D-hexosaminides.</text>
        <dbReference type="EC" id="3.2.1.52"/>
    </reaction>
</comment>
<protein>
    <recommendedName>
        <fullName evidence="3">beta-N-acetylhexosaminidase</fullName>
        <ecNumber evidence="3">3.2.1.52</ecNumber>
    </recommendedName>
</protein>
<feature type="domain" description="Beta-hexosaminidase eukaryotic type N-terminal" evidence="12">
    <location>
        <begin position="22"/>
        <end position="217"/>
    </location>
</feature>
<dbReference type="Gene3D" id="3.20.20.80">
    <property type="entry name" value="Glycosidases"/>
    <property type="match status" value="1"/>
</dbReference>
<comment type="similarity">
    <text evidence="2">Belongs to the glycosyl hydrolase 20 family.</text>
</comment>
<keyword evidence="5" id="KW-0378">Hydrolase</keyword>
<keyword evidence="7" id="KW-0326">Glycosidase</keyword>
<dbReference type="HOGENOM" id="CLU_007082_0_2_1"/>
<dbReference type="KEGG" id="pfp:PFL1_03470"/>
<evidence type="ECO:0000256" key="2">
    <source>
        <dbReference type="ARBA" id="ARBA00006285"/>
    </source>
</evidence>
<reference evidence="13 14" key="1">
    <citation type="journal article" date="2013" name="Plant Cell">
        <title>The transition from a phytopathogenic smut ancestor to an anamorphic biocontrol agent deciphered by comparative whole-genome analysis.</title>
        <authorList>
            <person name="Lefebvre F."/>
            <person name="Joly D.L."/>
            <person name="Labbe C."/>
            <person name="Teichmann B."/>
            <person name="Linning R."/>
            <person name="Belzile F."/>
            <person name="Bakkeren G."/>
            <person name="Belanger R.R."/>
        </authorList>
    </citation>
    <scope>NUCLEOTIDE SEQUENCE [LARGE SCALE GENOMIC DNA]</scope>
    <source>
        <strain evidence="13 14">PF-1</strain>
    </source>
</reference>
<evidence type="ECO:0000313" key="14">
    <source>
        <dbReference type="Proteomes" id="UP000053664"/>
    </source>
</evidence>
<dbReference type="EC" id="3.2.1.52" evidence="3"/>
<proteinExistence type="inferred from homology"/>
<evidence type="ECO:0000256" key="8">
    <source>
        <dbReference type="PIRSR" id="PIRSR625705-1"/>
    </source>
</evidence>
<dbReference type="PANTHER" id="PTHR22600:SF26">
    <property type="entry name" value="BETA-N-ACETYLHEXOSAMINIDASE"/>
    <property type="match status" value="1"/>
</dbReference>
<dbReference type="PANTHER" id="PTHR22600">
    <property type="entry name" value="BETA-HEXOSAMINIDASE"/>
    <property type="match status" value="1"/>
</dbReference>
<dbReference type="GO" id="GO:0004563">
    <property type="term" value="F:beta-N-acetylhexosaminidase activity"/>
    <property type="evidence" value="ECO:0007669"/>
    <property type="project" value="UniProtKB-EC"/>
</dbReference>
<dbReference type="GO" id="GO:0005975">
    <property type="term" value="P:carbohydrate metabolic process"/>
    <property type="evidence" value="ECO:0007669"/>
    <property type="project" value="InterPro"/>
</dbReference>
<evidence type="ECO:0000256" key="7">
    <source>
        <dbReference type="ARBA" id="ARBA00023295"/>
    </source>
</evidence>
<dbReference type="InterPro" id="IPR017853">
    <property type="entry name" value="GH"/>
</dbReference>
<dbReference type="SUPFAM" id="SSF51445">
    <property type="entry name" value="(Trans)glycosidases"/>
    <property type="match status" value="1"/>
</dbReference>
<dbReference type="OrthoDB" id="428480at2759"/>
<feature type="chain" id="PRO_5001599564" description="beta-N-acetylhexosaminidase" evidence="10">
    <location>
        <begin position="22"/>
        <end position="665"/>
    </location>
</feature>
<dbReference type="PRINTS" id="PR00738">
    <property type="entry name" value="GLHYDRLASE20"/>
</dbReference>
<evidence type="ECO:0000259" key="12">
    <source>
        <dbReference type="Pfam" id="PF14845"/>
    </source>
</evidence>
<dbReference type="GO" id="GO:0016020">
    <property type="term" value="C:membrane"/>
    <property type="evidence" value="ECO:0007669"/>
    <property type="project" value="TreeGrafter"/>
</dbReference>
<dbReference type="InterPro" id="IPR029018">
    <property type="entry name" value="Hex-like_dom2"/>
</dbReference>
<dbReference type="InterPro" id="IPR015883">
    <property type="entry name" value="Glyco_hydro_20_cat"/>
</dbReference>
<dbReference type="Proteomes" id="UP000053664">
    <property type="component" value="Unassembled WGS sequence"/>
</dbReference>
<dbReference type="InterPro" id="IPR029019">
    <property type="entry name" value="HEX_eukaryotic_N"/>
</dbReference>
<dbReference type="AlphaFoldDB" id="A0A061H971"/>
<keyword evidence="6" id="KW-0325">Glycoprotein</keyword>
<dbReference type="GO" id="GO:0030203">
    <property type="term" value="P:glycosaminoglycan metabolic process"/>
    <property type="evidence" value="ECO:0007669"/>
    <property type="project" value="TreeGrafter"/>
</dbReference>
<feature type="active site" description="Proton donor" evidence="8">
    <location>
        <position position="436"/>
    </location>
</feature>
<dbReference type="SUPFAM" id="SSF55545">
    <property type="entry name" value="beta-N-acetylhexosaminidase-like domain"/>
    <property type="match status" value="1"/>
</dbReference>